<dbReference type="STRING" id="1448308.A0A2T2N9C7"/>
<accession>A0A2T2N9C7</accession>
<feature type="compositionally biased region" description="Low complexity" evidence="1">
    <location>
        <begin position="204"/>
        <end position="232"/>
    </location>
</feature>
<evidence type="ECO:0000313" key="5">
    <source>
        <dbReference type="Proteomes" id="UP000240883"/>
    </source>
</evidence>
<evidence type="ECO:0000256" key="2">
    <source>
        <dbReference type="SAM" id="Phobius"/>
    </source>
</evidence>
<keyword evidence="2" id="KW-1133">Transmembrane helix</keyword>
<feature type="compositionally biased region" description="Polar residues" evidence="1">
    <location>
        <begin position="332"/>
        <end position="346"/>
    </location>
</feature>
<protein>
    <recommendedName>
        <fullName evidence="6">Mid2 domain-containing protein</fullName>
    </recommendedName>
</protein>
<evidence type="ECO:0000313" key="4">
    <source>
        <dbReference type="EMBL" id="PSN62009.1"/>
    </source>
</evidence>
<organism evidence="4 5">
    <name type="scientific">Corynespora cassiicola Philippines</name>
    <dbReference type="NCBI Taxonomy" id="1448308"/>
    <lineage>
        <taxon>Eukaryota</taxon>
        <taxon>Fungi</taxon>
        <taxon>Dikarya</taxon>
        <taxon>Ascomycota</taxon>
        <taxon>Pezizomycotina</taxon>
        <taxon>Dothideomycetes</taxon>
        <taxon>Pleosporomycetidae</taxon>
        <taxon>Pleosporales</taxon>
        <taxon>Corynesporascaceae</taxon>
        <taxon>Corynespora</taxon>
    </lineage>
</organism>
<feature type="compositionally biased region" description="Basic and acidic residues" evidence="1">
    <location>
        <begin position="274"/>
        <end position="285"/>
    </location>
</feature>
<dbReference type="AlphaFoldDB" id="A0A2T2N9C7"/>
<sequence length="369" mass="39644">MDSSIGTNMLLPFTLQVVLFFLGAPVSAGPRCYYDVGKFAPEDIIPCYPSAVTEHYSCCKVGNKCLRNNACYDQDTGVTYQYGCTDETYQDSHCARKCNLDREKSHWAGLVFCNESSDRKNGSWICHHPDNCGGRDQDDCAPSPWDPSIEKLPRTHCKDLATDEGHVAFYGSATISDILPLPVSTELSSYFAEHSTRTIKTPVTSSASSTSRATTLQPSSSSSPAEPAETEQPQPPPAKPKGRLGIAVGLGTGVPIAIALAGCLAYRLHRWKREKSGQGRGEKTLDLGSSDESEPGYARKAELPGTDRPVHEVPGSPVPPEVEGSTVGDRTPLQSPLVSPLSTQTEFPGGTAGSRVSEIYSQPVHELPG</sequence>
<feature type="transmembrane region" description="Helical" evidence="2">
    <location>
        <begin position="244"/>
        <end position="266"/>
    </location>
</feature>
<evidence type="ECO:0000256" key="1">
    <source>
        <dbReference type="SAM" id="MobiDB-lite"/>
    </source>
</evidence>
<feature type="region of interest" description="Disordered" evidence="1">
    <location>
        <begin position="273"/>
        <end position="369"/>
    </location>
</feature>
<feature type="signal peptide" evidence="3">
    <location>
        <begin position="1"/>
        <end position="28"/>
    </location>
</feature>
<feature type="chain" id="PRO_5015672777" description="Mid2 domain-containing protein" evidence="3">
    <location>
        <begin position="29"/>
        <end position="369"/>
    </location>
</feature>
<keyword evidence="5" id="KW-1185">Reference proteome</keyword>
<proteinExistence type="predicted"/>
<dbReference type="Proteomes" id="UP000240883">
    <property type="component" value="Unassembled WGS sequence"/>
</dbReference>
<dbReference type="EMBL" id="KZ678142">
    <property type="protein sequence ID" value="PSN62009.1"/>
    <property type="molecule type" value="Genomic_DNA"/>
</dbReference>
<keyword evidence="2" id="KW-0472">Membrane</keyword>
<dbReference type="OrthoDB" id="4148662at2759"/>
<evidence type="ECO:0000256" key="3">
    <source>
        <dbReference type="SAM" id="SignalP"/>
    </source>
</evidence>
<keyword evidence="3" id="KW-0732">Signal</keyword>
<reference evidence="4 5" key="1">
    <citation type="journal article" date="2018" name="Front. Microbiol.">
        <title>Genome-Wide Analysis of Corynespora cassiicola Leaf Fall Disease Putative Effectors.</title>
        <authorList>
            <person name="Lopez D."/>
            <person name="Ribeiro S."/>
            <person name="Label P."/>
            <person name="Fumanal B."/>
            <person name="Venisse J.S."/>
            <person name="Kohler A."/>
            <person name="de Oliveira R.R."/>
            <person name="Labutti K."/>
            <person name="Lipzen A."/>
            <person name="Lail K."/>
            <person name="Bauer D."/>
            <person name="Ohm R.A."/>
            <person name="Barry K.W."/>
            <person name="Spatafora J."/>
            <person name="Grigoriev I.V."/>
            <person name="Martin F.M."/>
            <person name="Pujade-Renaud V."/>
        </authorList>
    </citation>
    <scope>NUCLEOTIDE SEQUENCE [LARGE SCALE GENOMIC DNA]</scope>
    <source>
        <strain evidence="4 5">Philippines</strain>
    </source>
</reference>
<keyword evidence="2" id="KW-0812">Transmembrane</keyword>
<name>A0A2T2N9C7_CORCC</name>
<gene>
    <name evidence="4" type="ORF">BS50DRAFT_135059</name>
</gene>
<feature type="region of interest" description="Disordered" evidence="1">
    <location>
        <begin position="194"/>
        <end position="244"/>
    </location>
</feature>
<evidence type="ECO:0008006" key="6">
    <source>
        <dbReference type="Google" id="ProtNLM"/>
    </source>
</evidence>